<dbReference type="Pfam" id="PF01476">
    <property type="entry name" value="LysM"/>
    <property type="match status" value="2"/>
</dbReference>
<dbReference type="EMBL" id="FMHG01000001">
    <property type="protein sequence ID" value="SCJ65626.1"/>
    <property type="molecule type" value="Genomic_DNA"/>
</dbReference>
<dbReference type="PROSITE" id="PS51904">
    <property type="entry name" value="GLYCOSYL_HYDROL_F25_2"/>
    <property type="match status" value="1"/>
</dbReference>
<dbReference type="CDD" id="cd06414">
    <property type="entry name" value="GH25_LytC-like"/>
    <property type="match status" value="1"/>
</dbReference>
<dbReference type="PROSITE" id="PS51782">
    <property type="entry name" value="LYSM"/>
    <property type="match status" value="2"/>
</dbReference>
<feature type="domain" description="LysM" evidence="2">
    <location>
        <begin position="232"/>
        <end position="276"/>
    </location>
</feature>
<dbReference type="EC" id="3.5.1.28" evidence="3"/>
<evidence type="ECO:0000313" key="3">
    <source>
        <dbReference type="EMBL" id="SCJ65626.1"/>
    </source>
</evidence>
<comment type="similarity">
    <text evidence="1">Belongs to the glycosyl hydrolase 25 family.</text>
</comment>
<gene>
    <name evidence="3" type="primary">sle1_2</name>
    <name evidence="3" type="ORF">SAMEA3545359_01285</name>
</gene>
<dbReference type="PANTHER" id="PTHR33734">
    <property type="entry name" value="LYSM DOMAIN-CONTAINING GPI-ANCHORED PROTEIN 2"/>
    <property type="match status" value="1"/>
</dbReference>
<dbReference type="SUPFAM" id="SSF51445">
    <property type="entry name" value="(Trans)glycosidases"/>
    <property type="match status" value="1"/>
</dbReference>
<dbReference type="GO" id="GO:0008932">
    <property type="term" value="F:lytic endotransglycosylase activity"/>
    <property type="evidence" value="ECO:0007669"/>
    <property type="project" value="TreeGrafter"/>
</dbReference>
<dbReference type="GO" id="GO:0009253">
    <property type="term" value="P:peptidoglycan catabolic process"/>
    <property type="evidence" value="ECO:0007669"/>
    <property type="project" value="InterPro"/>
</dbReference>
<evidence type="ECO:0000256" key="1">
    <source>
        <dbReference type="ARBA" id="ARBA00010646"/>
    </source>
</evidence>
<proteinExistence type="inferred from homology"/>
<evidence type="ECO:0000259" key="2">
    <source>
        <dbReference type="PROSITE" id="PS51782"/>
    </source>
</evidence>
<sequence>MYRGIDVSYANGLVDWPRAKAAGAEFAMLRCGYGSDRASQDDAQYERNVAECDRLGIPWGPYLYSYAMSMDEAESELQHILRLLAGKRPRMPIVIDMEDADGYKAARGGISRQLATNIIKHICAGLEEARYYAMWYANKDWCQNRLYPDQLTKYDLWYARPGLPAPDRECGIWQDQIGSTGGSWPGANTSDGHCDTNIAYKDYPTIIKAAGLNGLGGVTPAPAPAPQPAPTQTYTVQAGDTLTAIAGRYGTTVAALVGANNIADPNLIYTGQVLTIPGAGAAGGQVYVVQSGDTLSGIAAKYGTTYQALAAKNGIADPDLIYPGQQIRV</sequence>
<dbReference type="GO" id="GO:0008745">
    <property type="term" value="F:N-acetylmuramoyl-L-alanine amidase activity"/>
    <property type="evidence" value="ECO:0007669"/>
    <property type="project" value="UniProtKB-EC"/>
</dbReference>
<dbReference type="PANTHER" id="PTHR33734:SF22">
    <property type="entry name" value="MEMBRANE-BOUND LYTIC MUREIN TRANSGLYCOSYLASE D"/>
    <property type="match status" value="1"/>
</dbReference>
<dbReference type="SMART" id="SM00257">
    <property type="entry name" value="LysM"/>
    <property type="match status" value="2"/>
</dbReference>
<dbReference type="GO" id="GO:0016998">
    <property type="term" value="P:cell wall macromolecule catabolic process"/>
    <property type="evidence" value="ECO:0007669"/>
    <property type="project" value="InterPro"/>
</dbReference>
<feature type="domain" description="LysM" evidence="2">
    <location>
        <begin position="285"/>
        <end position="329"/>
    </location>
</feature>
<dbReference type="Gene3D" id="3.20.20.80">
    <property type="entry name" value="Glycosidases"/>
    <property type="match status" value="1"/>
</dbReference>
<name>A0A1C6I681_9FIRM</name>
<keyword evidence="3" id="KW-0378">Hydrolase</keyword>
<dbReference type="Pfam" id="PF01183">
    <property type="entry name" value="Glyco_hydro_25"/>
    <property type="match status" value="1"/>
</dbReference>
<dbReference type="GO" id="GO:0003796">
    <property type="term" value="F:lysozyme activity"/>
    <property type="evidence" value="ECO:0007669"/>
    <property type="project" value="InterPro"/>
</dbReference>
<dbReference type="InterPro" id="IPR018392">
    <property type="entry name" value="LysM"/>
</dbReference>
<reference evidence="3" key="1">
    <citation type="submission" date="2015-09" db="EMBL/GenBank/DDBJ databases">
        <authorList>
            <consortium name="Pathogen Informatics"/>
        </authorList>
    </citation>
    <scope>NUCLEOTIDE SEQUENCE</scope>
    <source>
        <strain evidence="3">2789STDY5834896</strain>
    </source>
</reference>
<dbReference type="InterPro" id="IPR002053">
    <property type="entry name" value="Glyco_hydro_25"/>
</dbReference>
<dbReference type="Gene3D" id="3.10.350.10">
    <property type="entry name" value="LysM domain"/>
    <property type="match status" value="2"/>
</dbReference>
<protein>
    <submittedName>
        <fullName evidence="3">N-acetylmuramoyl-L-alanine amidase sle1</fullName>
        <ecNumber evidence="3">3.5.1.28</ecNumber>
    </submittedName>
</protein>
<dbReference type="SUPFAM" id="SSF54106">
    <property type="entry name" value="LysM domain"/>
    <property type="match status" value="2"/>
</dbReference>
<dbReference type="InterPro" id="IPR036779">
    <property type="entry name" value="LysM_dom_sf"/>
</dbReference>
<organism evidence="3">
    <name type="scientific">uncultured Anaerotruncus sp</name>
    <dbReference type="NCBI Taxonomy" id="905011"/>
    <lineage>
        <taxon>Bacteria</taxon>
        <taxon>Bacillati</taxon>
        <taxon>Bacillota</taxon>
        <taxon>Clostridia</taxon>
        <taxon>Eubacteriales</taxon>
        <taxon>Oscillospiraceae</taxon>
        <taxon>Anaerotruncus</taxon>
        <taxon>environmental samples</taxon>
    </lineage>
</organism>
<accession>A0A1C6I681</accession>
<dbReference type="CDD" id="cd00118">
    <property type="entry name" value="LysM"/>
    <property type="match status" value="2"/>
</dbReference>
<dbReference type="AlphaFoldDB" id="A0A1C6I681"/>
<dbReference type="InterPro" id="IPR017853">
    <property type="entry name" value="GH"/>
</dbReference>